<comment type="caution">
    <text evidence="3">The sequence shown here is derived from an EMBL/GenBank/DDBJ whole genome shotgun (WGS) entry which is preliminary data.</text>
</comment>
<evidence type="ECO:0000256" key="2">
    <source>
        <dbReference type="SAM" id="SignalP"/>
    </source>
</evidence>
<evidence type="ECO:0000256" key="1">
    <source>
        <dbReference type="SAM" id="MobiDB-lite"/>
    </source>
</evidence>
<sequence length="57" mass="5865">MLQRTRPTERYARGFIAALAAVAALVLAANAGPAKAADPDADRGTTTAPVEVEAAER</sequence>
<reference evidence="3 4" key="1">
    <citation type="submission" date="2023-05" db="EMBL/GenBank/DDBJ databases">
        <title>Streptomyces fuscus sp. nov., a brown-black pigment producing actinomyces isolated from dry sand of Sea duck farm.</title>
        <authorList>
            <person name="Xie J."/>
            <person name="Shen N."/>
        </authorList>
    </citation>
    <scope>NUCLEOTIDE SEQUENCE [LARGE SCALE GENOMIC DNA]</scope>
    <source>
        <strain evidence="3 4">CGMCC 4.1745</strain>
    </source>
</reference>
<accession>A0ABU3JVB1</accession>
<organism evidence="3 4">
    <name type="scientific">Streptomyces lusitanus</name>
    <dbReference type="NCBI Taxonomy" id="68232"/>
    <lineage>
        <taxon>Bacteria</taxon>
        <taxon>Bacillati</taxon>
        <taxon>Actinomycetota</taxon>
        <taxon>Actinomycetes</taxon>
        <taxon>Kitasatosporales</taxon>
        <taxon>Streptomycetaceae</taxon>
        <taxon>Streptomyces</taxon>
    </lineage>
</organism>
<dbReference type="EMBL" id="JASKMA010000014">
    <property type="protein sequence ID" value="MDT6985878.1"/>
    <property type="molecule type" value="Genomic_DNA"/>
</dbReference>
<dbReference type="RefSeq" id="WP_394313955.1">
    <property type="nucleotide sequence ID" value="NZ_JASKMA010000014.1"/>
</dbReference>
<keyword evidence="4" id="KW-1185">Reference proteome</keyword>
<keyword evidence="2" id="KW-0732">Signal</keyword>
<gene>
    <name evidence="3" type="ORF">QNO04_20695</name>
</gene>
<feature type="chain" id="PRO_5046629269" evidence="2">
    <location>
        <begin position="37"/>
        <end position="57"/>
    </location>
</feature>
<feature type="region of interest" description="Disordered" evidence="1">
    <location>
        <begin position="33"/>
        <end position="57"/>
    </location>
</feature>
<proteinExistence type="predicted"/>
<name>A0ABU3JVB1_9ACTN</name>
<protein>
    <submittedName>
        <fullName evidence="3">Uncharacterized protein</fullName>
    </submittedName>
</protein>
<feature type="signal peptide" evidence="2">
    <location>
        <begin position="1"/>
        <end position="36"/>
    </location>
</feature>
<evidence type="ECO:0000313" key="4">
    <source>
        <dbReference type="Proteomes" id="UP001249760"/>
    </source>
</evidence>
<evidence type="ECO:0000313" key="3">
    <source>
        <dbReference type="EMBL" id="MDT6985878.1"/>
    </source>
</evidence>
<dbReference type="Proteomes" id="UP001249760">
    <property type="component" value="Unassembled WGS sequence"/>
</dbReference>